<sequence length="446" mass="51634">MAEPNKAEASEEQKKQAQPVRSMLLSTIPYWNSQSQAFYYELSFVTMERKTRLPPELLNEALSKYLVLEQLDNYIGPKAGVVLNAPFTSAFLEHRRDIDFRRLLVRLPNNQEINSGLIQQMREMSAQGMSFASDLEIVIRDKWLEQLPRFDYVILNMHSPNIAKDIIAVQSLRQMQPRLKMIISNVQSPKEMKVAFSLGASLVMGVGKFNPLPVCLLKPPYDANKKEVFLEERQLCLLMSFMCAPRPNIQQINMLLRSSFKMWQTFNLLAKSIDKSVFFSFRSMEDIVKHFGGHGARNLIALGIAAIQYELYSRAMNLNGDQLLVYFKGLVTKAIFVESVCKLYPYFAPCRDLIFEFVLFHGLDAMMVHRPDKVFRITQDLIKPRCRFLRVLQDLIVLGDSMEYVNFQNIRAIAQRYKLNDLRLIYLHEQASVKAMDYLVSMKIVR</sequence>
<comment type="caution">
    <text evidence="1">The sequence shown here is derived from an EMBL/GenBank/DDBJ whole genome shotgun (WGS) entry which is preliminary data.</text>
</comment>
<protein>
    <recommendedName>
        <fullName evidence="3">HDOD domain-containing protein</fullName>
    </recommendedName>
</protein>
<dbReference type="AlphaFoldDB" id="A0A9D1WDY5"/>
<proteinExistence type="predicted"/>
<evidence type="ECO:0008006" key="3">
    <source>
        <dbReference type="Google" id="ProtNLM"/>
    </source>
</evidence>
<dbReference type="Proteomes" id="UP000886829">
    <property type="component" value="Unassembled WGS sequence"/>
</dbReference>
<gene>
    <name evidence="1" type="ORF">H9850_03430</name>
</gene>
<evidence type="ECO:0000313" key="1">
    <source>
        <dbReference type="EMBL" id="HIX56507.1"/>
    </source>
</evidence>
<name>A0A9D1WDY5_9GAMM</name>
<organism evidence="1 2">
    <name type="scientific">Candidatus Anaerobiospirillum pullistercoris</name>
    <dbReference type="NCBI Taxonomy" id="2838452"/>
    <lineage>
        <taxon>Bacteria</taxon>
        <taxon>Pseudomonadati</taxon>
        <taxon>Pseudomonadota</taxon>
        <taxon>Gammaproteobacteria</taxon>
        <taxon>Aeromonadales</taxon>
        <taxon>Succinivibrionaceae</taxon>
        <taxon>Anaerobiospirillum</taxon>
    </lineage>
</organism>
<reference evidence="1" key="1">
    <citation type="journal article" date="2021" name="PeerJ">
        <title>Extensive microbial diversity within the chicken gut microbiome revealed by metagenomics and culture.</title>
        <authorList>
            <person name="Gilroy R."/>
            <person name="Ravi A."/>
            <person name="Getino M."/>
            <person name="Pursley I."/>
            <person name="Horton D.L."/>
            <person name="Alikhan N.F."/>
            <person name="Baker D."/>
            <person name="Gharbi K."/>
            <person name="Hall N."/>
            <person name="Watson M."/>
            <person name="Adriaenssens E.M."/>
            <person name="Foster-Nyarko E."/>
            <person name="Jarju S."/>
            <person name="Secka A."/>
            <person name="Antonio M."/>
            <person name="Oren A."/>
            <person name="Chaudhuri R.R."/>
            <person name="La Ragione R."/>
            <person name="Hildebrand F."/>
            <person name="Pallen M.J."/>
        </authorList>
    </citation>
    <scope>NUCLEOTIDE SEQUENCE</scope>
    <source>
        <strain evidence="1">USASDec5-558</strain>
    </source>
</reference>
<evidence type="ECO:0000313" key="2">
    <source>
        <dbReference type="Proteomes" id="UP000886829"/>
    </source>
</evidence>
<accession>A0A9D1WDY5</accession>
<reference evidence="1" key="2">
    <citation type="submission" date="2021-04" db="EMBL/GenBank/DDBJ databases">
        <authorList>
            <person name="Gilroy R."/>
        </authorList>
    </citation>
    <scope>NUCLEOTIDE SEQUENCE</scope>
    <source>
        <strain evidence="1">USASDec5-558</strain>
    </source>
</reference>
<dbReference type="EMBL" id="DXEV01000068">
    <property type="protein sequence ID" value="HIX56507.1"/>
    <property type="molecule type" value="Genomic_DNA"/>
</dbReference>